<reference evidence="3" key="1">
    <citation type="journal article" date="2016" name="Genome Announc.">
        <title>Genome sequence of Ustilaginoidea virens IPU010, a rice pathogenic fungus causing false smut.</title>
        <authorList>
            <person name="Kumagai T."/>
            <person name="Ishii T."/>
            <person name="Terai G."/>
            <person name="Umemura M."/>
            <person name="Machida M."/>
            <person name="Asai K."/>
        </authorList>
    </citation>
    <scope>NUCLEOTIDE SEQUENCE [LARGE SCALE GENOMIC DNA]</scope>
    <source>
        <strain evidence="3">IPU010</strain>
    </source>
</reference>
<dbReference type="Proteomes" id="UP000054053">
    <property type="component" value="Unassembled WGS sequence"/>
</dbReference>
<protein>
    <submittedName>
        <fullName evidence="2">Uncharacterized protein</fullName>
    </submittedName>
</protein>
<accession>A0A1B5KZP6</accession>
<feature type="compositionally biased region" description="Polar residues" evidence="1">
    <location>
        <begin position="1"/>
        <end position="11"/>
    </location>
</feature>
<name>A0A1B5KZP6_USTVR</name>
<feature type="region of interest" description="Disordered" evidence="1">
    <location>
        <begin position="1"/>
        <end position="20"/>
    </location>
</feature>
<sequence length="66" mass="6753">MTGEYTATANAPQAVPNGGELLPEAVNAASSSSDSLLQLSPIKRLKSGTVTGTDTWALGFGIGFRK</sequence>
<evidence type="ECO:0000256" key="1">
    <source>
        <dbReference type="SAM" id="MobiDB-lite"/>
    </source>
</evidence>
<evidence type="ECO:0000313" key="3">
    <source>
        <dbReference type="Proteomes" id="UP000054053"/>
    </source>
</evidence>
<comment type="caution">
    <text evidence="2">The sequence shown here is derived from an EMBL/GenBank/DDBJ whole genome shotgun (WGS) entry which is preliminary data.</text>
</comment>
<dbReference type="EMBL" id="BBTG02000007">
    <property type="protein sequence ID" value="GAO16595.1"/>
    <property type="molecule type" value="Genomic_DNA"/>
</dbReference>
<evidence type="ECO:0000313" key="2">
    <source>
        <dbReference type="EMBL" id="GAO16595.1"/>
    </source>
</evidence>
<dbReference type="AlphaFoldDB" id="A0A1B5KZP6"/>
<proteinExistence type="predicted"/>
<gene>
    <name evidence="2" type="ORF">UVI_02019670</name>
</gene>
<organism evidence="2 3">
    <name type="scientific">Ustilaginoidea virens</name>
    <name type="common">Rice false smut fungus</name>
    <name type="synonym">Villosiclava virens</name>
    <dbReference type="NCBI Taxonomy" id="1159556"/>
    <lineage>
        <taxon>Eukaryota</taxon>
        <taxon>Fungi</taxon>
        <taxon>Dikarya</taxon>
        <taxon>Ascomycota</taxon>
        <taxon>Pezizomycotina</taxon>
        <taxon>Sordariomycetes</taxon>
        <taxon>Hypocreomycetidae</taxon>
        <taxon>Hypocreales</taxon>
        <taxon>Clavicipitaceae</taxon>
        <taxon>Ustilaginoidea</taxon>
    </lineage>
</organism>